<evidence type="ECO:0000313" key="2">
    <source>
        <dbReference type="EMBL" id="OGY85114.1"/>
    </source>
</evidence>
<feature type="compositionally biased region" description="Basic and acidic residues" evidence="1">
    <location>
        <begin position="55"/>
        <end position="68"/>
    </location>
</feature>
<dbReference type="EMBL" id="MHKD01000005">
    <property type="protein sequence ID" value="OGY85114.1"/>
    <property type="molecule type" value="Genomic_DNA"/>
</dbReference>
<feature type="region of interest" description="Disordered" evidence="1">
    <location>
        <begin position="44"/>
        <end position="88"/>
    </location>
</feature>
<evidence type="ECO:0000313" key="3">
    <source>
        <dbReference type="Proteomes" id="UP000176952"/>
    </source>
</evidence>
<reference evidence="2 3" key="1">
    <citation type="journal article" date="2016" name="Nat. Commun.">
        <title>Thousands of microbial genomes shed light on interconnected biogeochemical processes in an aquifer system.</title>
        <authorList>
            <person name="Anantharaman K."/>
            <person name="Brown C.T."/>
            <person name="Hug L.A."/>
            <person name="Sharon I."/>
            <person name="Castelle C.J."/>
            <person name="Probst A.J."/>
            <person name="Thomas B.C."/>
            <person name="Singh A."/>
            <person name="Wilkins M.J."/>
            <person name="Karaoz U."/>
            <person name="Brodie E.L."/>
            <person name="Williams K.H."/>
            <person name="Hubbard S.S."/>
            <person name="Banfield J.F."/>
        </authorList>
    </citation>
    <scope>NUCLEOTIDE SEQUENCE [LARGE SCALE GENOMIC DNA]</scope>
</reference>
<dbReference type="AlphaFoldDB" id="A0A1G2B7F3"/>
<comment type="caution">
    <text evidence="2">The sequence shown here is derived from an EMBL/GenBank/DDBJ whole genome shotgun (WGS) entry which is preliminary data.</text>
</comment>
<protein>
    <submittedName>
        <fullName evidence="2">Uncharacterized protein</fullName>
    </submittedName>
</protein>
<organism evidence="2 3">
    <name type="scientific">Candidatus Kerfeldbacteria bacterium RIFCSPHIGHO2_12_FULL_48_17</name>
    <dbReference type="NCBI Taxonomy" id="1798542"/>
    <lineage>
        <taxon>Bacteria</taxon>
        <taxon>Candidatus Kerfeldiibacteriota</taxon>
    </lineage>
</organism>
<dbReference type="Proteomes" id="UP000176952">
    <property type="component" value="Unassembled WGS sequence"/>
</dbReference>
<name>A0A1G2B7F3_9BACT</name>
<sequence>MLLHACWDFFHRHIVFDQEADYCYFYSRSVFIFYDTYMDIEKKFPVPPPPESDEHDQKDDLDSEKNVEADLAPQEPGQEQEQEKSHEFDMDGTIKQVEHFISRDHFNVKQISGAIRVLEGVFPEGVQMKRTFETLAEDDIRPLLQDFTQLELTLQDVKKVPEIDQIRALSEDMDKLAVRAKETVAKAVQTIQRIQRWADESIRAKMLRPNVGQEIFSGTGKLKTGLQKFLEENIVFPQKYIRQMEDAVSKKK</sequence>
<accession>A0A1G2B7F3</accession>
<dbReference type="STRING" id="1798542.A3F54_01570"/>
<evidence type="ECO:0000256" key="1">
    <source>
        <dbReference type="SAM" id="MobiDB-lite"/>
    </source>
</evidence>
<gene>
    <name evidence="2" type="ORF">A3F54_01570</name>
</gene>
<proteinExistence type="predicted"/>